<accession>A0A3P7JP78</accession>
<evidence type="ECO:0000313" key="2">
    <source>
        <dbReference type="Proteomes" id="UP000270094"/>
    </source>
</evidence>
<dbReference type="EMBL" id="UYYB01137676">
    <property type="protein sequence ID" value="VDM85226.1"/>
    <property type="molecule type" value="Genomic_DNA"/>
</dbReference>
<dbReference type="Proteomes" id="UP000270094">
    <property type="component" value="Unassembled WGS sequence"/>
</dbReference>
<protein>
    <submittedName>
        <fullName evidence="1">Uncharacterized protein</fullName>
    </submittedName>
</protein>
<dbReference type="AlphaFoldDB" id="A0A3P7JP78"/>
<proteinExistence type="predicted"/>
<organism evidence="1 2">
    <name type="scientific">Strongylus vulgaris</name>
    <name type="common">Blood worm</name>
    <dbReference type="NCBI Taxonomy" id="40348"/>
    <lineage>
        <taxon>Eukaryota</taxon>
        <taxon>Metazoa</taxon>
        <taxon>Ecdysozoa</taxon>
        <taxon>Nematoda</taxon>
        <taxon>Chromadorea</taxon>
        <taxon>Rhabditida</taxon>
        <taxon>Rhabditina</taxon>
        <taxon>Rhabditomorpha</taxon>
        <taxon>Strongyloidea</taxon>
        <taxon>Strongylidae</taxon>
        <taxon>Strongylus</taxon>
    </lineage>
</organism>
<name>A0A3P7JP78_STRVU</name>
<sequence length="77" mass="8557">MRRDKRVGCFILGTWPVPHAKRQLANNSVDWTRTTNYRAGAEPSRALPREGISTQLKHAPCGWAAAAERATIIRGSQ</sequence>
<reference evidence="1 2" key="1">
    <citation type="submission" date="2018-11" db="EMBL/GenBank/DDBJ databases">
        <authorList>
            <consortium name="Pathogen Informatics"/>
        </authorList>
    </citation>
    <scope>NUCLEOTIDE SEQUENCE [LARGE SCALE GENOMIC DNA]</scope>
</reference>
<evidence type="ECO:0000313" key="1">
    <source>
        <dbReference type="EMBL" id="VDM85226.1"/>
    </source>
</evidence>
<keyword evidence="2" id="KW-1185">Reference proteome</keyword>
<gene>
    <name evidence="1" type="ORF">SVUK_LOCUS20224</name>
</gene>